<dbReference type="Pfam" id="PF00950">
    <property type="entry name" value="ABC-3"/>
    <property type="match status" value="1"/>
</dbReference>
<dbReference type="OrthoDB" id="9804300at2"/>
<dbReference type="SUPFAM" id="SSF81345">
    <property type="entry name" value="ABC transporter involved in vitamin B12 uptake, BtuC"/>
    <property type="match status" value="1"/>
</dbReference>
<evidence type="ECO:0000256" key="7">
    <source>
        <dbReference type="ARBA" id="ARBA00023136"/>
    </source>
</evidence>
<dbReference type="GO" id="GO:0010043">
    <property type="term" value="P:response to zinc ion"/>
    <property type="evidence" value="ECO:0007669"/>
    <property type="project" value="TreeGrafter"/>
</dbReference>
<evidence type="ECO:0000256" key="6">
    <source>
        <dbReference type="ARBA" id="ARBA00022989"/>
    </source>
</evidence>
<evidence type="ECO:0000256" key="8">
    <source>
        <dbReference type="RuleBase" id="RU003943"/>
    </source>
</evidence>
<evidence type="ECO:0000256" key="4">
    <source>
        <dbReference type="ARBA" id="ARBA00022475"/>
    </source>
</evidence>
<reference evidence="10 11" key="1">
    <citation type="submission" date="2019-08" db="EMBL/GenBank/DDBJ databases">
        <title>Amphibian skin-associated Pigmentiphaga: genome sequence and occurrence across geography and hosts.</title>
        <authorList>
            <person name="Bletz M.C."/>
            <person name="Bunk B."/>
            <person name="Sproeer C."/>
            <person name="Biwer P."/>
            <person name="Reiter S."/>
            <person name="Rabemananjara F.C.E."/>
            <person name="Schulz S."/>
            <person name="Overmann J."/>
            <person name="Vences M."/>
        </authorList>
    </citation>
    <scope>NUCLEOTIDE SEQUENCE [LARGE SCALE GENOMIC DNA]</scope>
    <source>
        <strain evidence="10 11">Mada1488</strain>
    </source>
</reference>
<protein>
    <submittedName>
        <fullName evidence="10">Metal ABC transporter permease</fullName>
    </submittedName>
</protein>
<evidence type="ECO:0000313" key="11">
    <source>
        <dbReference type="Proteomes" id="UP000325161"/>
    </source>
</evidence>
<feature type="transmembrane region" description="Helical" evidence="9">
    <location>
        <begin position="107"/>
        <end position="128"/>
    </location>
</feature>
<gene>
    <name evidence="10" type="ORF">FXN63_19250</name>
</gene>
<dbReference type="InterPro" id="IPR037294">
    <property type="entry name" value="ABC_BtuC-like"/>
</dbReference>
<proteinExistence type="inferred from homology"/>
<dbReference type="RefSeq" id="WP_148816784.1">
    <property type="nucleotide sequence ID" value="NZ_CP043046.1"/>
</dbReference>
<feature type="transmembrane region" description="Helical" evidence="9">
    <location>
        <begin position="148"/>
        <end position="169"/>
    </location>
</feature>
<feature type="transmembrane region" description="Helical" evidence="9">
    <location>
        <begin position="73"/>
        <end position="95"/>
    </location>
</feature>
<comment type="similarity">
    <text evidence="2 8">Belongs to the ABC-3 integral membrane protein family.</text>
</comment>
<dbReference type="PANTHER" id="PTHR30477">
    <property type="entry name" value="ABC-TRANSPORTER METAL-BINDING PROTEIN"/>
    <property type="match status" value="1"/>
</dbReference>
<evidence type="ECO:0000256" key="3">
    <source>
        <dbReference type="ARBA" id="ARBA00022448"/>
    </source>
</evidence>
<keyword evidence="11" id="KW-1185">Reference proteome</keyword>
<dbReference type="EMBL" id="CP043046">
    <property type="protein sequence ID" value="QEI07737.1"/>
    <property type="molecule type" value="Genomic_DNA"/>
</dbReference>
<feature type="transmembrane region" description="Helical" evidence="9">
    <location>
        <begin position="268"/>
        <end position="294"/>
    </location>
</feature>
<evidence type="ECO:0000256" key="5">
    <source>
        <dbReference type="ARBA" id="ARBA00022692"/>
    </source>
</evidence>
<dbReference type="CDD" id="cd06550">
    <property type="entry name" value="TM_ABC_iron-siderophores_like"/>
    <property type="match status" value="1"/>
</dbReference>
<keyword evidence="5 8" id="KW-0812">Transmembrane</keyword>
<dbReference type="Gene3D" id="1.10.3470.10">
    <property type="entry name" value="ABC transporter involved in vitamin B12 uptake, BtuC"/>
    <property type="match status" value="1"/>
</dbReference>
<dbReference type="KEGG" id="pacr:FXN63_19250"/>
<keyword evidence="7 9" id="KW-0472">Membrane</keyword>
<dbReference type="Proteomes" id="UP000325161">
    <property type="component" value="Chromosome"/>
</dbReference>
<keyword evidence="4" id="KW-1003">Cell membrane</keyword>
<dbReference type="PANTHER" id="PTHR30477:SF3">
    <property type="entry name" value="METAL TRANSPORT SYSTEM MEMBRANE PROTEIN CT_069-RELATED"/>
    <property type="match status" value="1"/>
</dbReference>
<dbReference type="InterPro" id="IPR001626">
    <property type="entry name" value="ABC_TroCD"/>
</dbReference>
<feature type="transmembrane region" description="Helical" evidence="9">
    <location>
        <begin position="48"/>
        <end position="67"/>
    </location>
</feature>
<organism evidence="10 11">
    <name type="scientific">Pigmentiphaga aceris</name>
    <dbReference type="NCBI Taxonomy" id="1940612"/>
    <lineage>
        <taxon>Bacteria</taxon>
        <taxon>Pseudomonadati</taxon>
        <taxon>Pseudomonadota</taxon>
        <taxon>Betaproteobacteria</taxon>
        <taxon>Burkholderiales</taxon>
        <taxon>Alcaligenaceae</taxon>
        <taxon>Pigmentiphaga</taxon>
    </lineage>
</organism>
<evidence type="ECO:0000313" key="10">
    <source>
        <dbReference type="EMBL" id="QEI07737.1"/>
    </source>
</evidence>
<keyword evidence="6 9" id="KW-1133">Transmembrane helix</keyword>
<evidence type="ECO:0000256" key="2">
    <source>
        <dbReference type="ARBA" id="ARBA00008034"/>
    </source>
</evidence>
<comment type="subcellular location">
    <subcellularLocation>
        <location evidence="1 8">Cell membrane</location>
        <topology evidence="1 8">Multi-pass membrane protein</topology>
    </subcellularLocation>
</comment>
<feature type="transmembrane region" description="Helical" evidence="9">
    <location>
        <begin position="20"/>
        <end position="39"/>
    </location>
</feature>
<dbReference type="GO" id="GO:0043190">
    <property type="term" value="C:ATP-binding cassette (ABC) transporter complex"/>
    <property type="evidence" value="ECO:0007669"/>
    <property type="project" value="InterPro"/>
</dbReference>
<keyword evidence="3 8" id="KW-0813">Transport</keyword>
<evidence type="ECO:0000256" key="1">
    <source>
        <dbReference type="ARBA" id="ARBA00004651"/>
    </source>
</evidence>
<evidence type="ECO:0000256" key="9">
    <source>
        <dbReference type="SAM" id="Phobius"/>
    </source>
</evidence>
<name>A0A5C0B566_9BURK</name>
<dbReference type="GO" id="GO:0055085">
    <property type="term" value="P:transmembrane transport"/>
    <property type="evidence" value="ECO:0007669"/>
    <property type="project" value="InterPro"/>
</dbReference>
<accession>A0A5C0B566</accession>
<dbReference type="AlphaFoldDB" id="A0A5C0B566"/>
<sequence>MNPLLDALLLRTGYNTTLVTIGAALLGAAAGAIGTFVLLRRRSLASDAAGHAALPGLAAAFILMAMTSGNGRWLPGLMIGAAISAALGLVVVHAITARTRLKEDAAIGVVLSVFFGLGVVLLTVVQALPSGNQAGIASYLLGSAAGMLRSEAELIAIMAALTALSVFILRRPLSMLCFDPDYAAISGVRVRLTDAALSVILLAVVITSLKVVGLVLSVALSIMPAVAARFWTDRVQHMVPVSAALGAAGAYAGAAISSSAPSLPTGAVIVLIMFGMFVVSLLFAPARGVLATAIRHQAFRRRVHRRQGLLALDRQESIHDGMTLRLLRQSGWIRRDGVPTPAGVLAARDAAHDEALWRLHGDRYPGDSAALHYHRIVPIKQVLPADALADLEALLAAQPARKSHATTRLAPAGY</sequence>